<dbReference type="Pfam" id="PF01253">
    <property type="entry name" value="SUI1"/>
    <property type="match status" value="1"/>
</dbReference>
<evidence type="ECO:0000256" key="4">
    <source>
        <dbReference type="RuleBase" id="RU361273"/>
    </source>
</evidence>
<dbReference type="Pfam" id="PF21023">
    <property type="entry name" value="DENR_N"/>
    <property type="match status" value="1"/>
</dbReference>
<reference evidence="6" key="1">
    <citation type="submission" date="2023-02" db="EMBL/GenBank/DDBJ databases">
        <title>Colletotrichum kahawae CIFC_Que2 genome sequencing and assembly.</title>
        <authorList>
            <person name="Baroncelli R."/>
        </authorList>
    </citation>
    <scope>NUCLEOTIDE SEQUENCE</scope>
    <source>
        <strain evidence="6">CIFC_Que2</strain>
    </source>
</reference>
<dbReference type="GO" id="GO:1990904">
    <property type="term" value="C:ribonucleoprotein complex"/>
    <property type="evidence" value="ECO:0007669"/>
    <property type="project" value="UniProtKB-KW"/>
</dbReference>
<dbReference type="GO" id="GO:0002188">
    <property type="term" value="P:translation reinitiation"/>
    <property type="evidence" value="ECO:0007669"/>
    <property type="project" value="TreeGrafter"/>
</dbReference>
<dbReference type="GO" id="GO:0003729">
    <property type="term" value="F:mRNA binding"/>
    <property type="evidence" value="ECO:0007669"/>
    <property type="project" value="TreeGrafter"/>
</dbReference>
<comment type="domain">
    <text evidence="4">The SUI1 domain may be involved in RNA binding.</text>
</comment>
<dbReference type="PROSITE" id="PS50296">
    <property type="entry name" value="SUI1"/>
    <property type="match status" value="1"/>
</dbReference>
<evidence type="ECO:0000313" key="6">
    <source>
        <dbReference type="EMBL" id="KAK2776299.1"/>
    </source>
</evidence>
<dbReference type="GO" id="GO:0005840">
    <property type="term" value="C:ribosome"/>
    <property type="evidence" value="ECO:0007669"/>
    <property type="project" value="UniProtKB-KW"/>
</dbReference>
<sequence length="256" mass="28417">MHAPPSSNPAVGRPWKRLGRHASTYVLDPVLHFASTFFPYTSVSRSASALSCVMADNDKSETSGEPQGRHVIYCGVCTLPPEYCEYGGTVKKCQEWLQKNQPELYQRIWSAVRYLRRIITEALEAATASLSVDAQKRAAKDAQKKTAKAEAAEAKQADKLAKSTVTIKRIERNKRKFITSVSGLEHFGLENKKVAKEFGKKFATGSSVTKTPSGGEEIVVQGDVSDEIEEFLLEKYKEIPEDNIELVEDKKKKSSS</sequence>
<proteinExistence type="inferred from homology"/>
<keyword evidence="4" id="KW-0963">Cytoplasm</keyword>
<dbReference type="SUPFAM" id="SSF55159">
    <property type="entry name" value="eIF1-like"/>
    <property type="match status" value="1"/>
</dbReference>
<dbReference type="GO" id="GO:0005737">
    <property type="term" value="C:cytoplasm"/>
    <property type="evidence" value="ECO:0007669"/>
    <property type="project" value="UniProtKB-SubCell"/>
</dbReference>
<dbReference type="GO" id="GO:0003743">
    <property type="term" value="F:translation initiation factor activity"/>
    <property type="evidence" value="ECO:0007669"/>
    <property type="project" value="InterPro"/>
</dbReference>
<evidence type="ECO:0000256" key="2">
    <source>
        <dbReference type="ARBA" id="ARBA00011742"/>
    </source>
</evidence>
<dbReference type="NCBIfam" id="TIGR01159">
    <property type="entry name" value="DRP1"/>
    <property type="match status" value="1"/>
</dbReference>
<comment type="subcellular location">
    <subcellularLocation>
        <location evidence="4">Cytoplasm</location>
    </subcellularLocation>
</comment>
<dbReference type="Gene3D" id="3.30.780.10">
    <property type="entry name" value="SUI1-like domain"/>
    <property type="match status" value="1"/>
</dbReference>
<dbReference type="Proteomes" id="UP001281614">
    <property type="component" value="Unassembled WGS sequence"/>
</dbReference>
<feature type="domain" description="SUI1" evidence="5">
    <location>
        <begin position="165"/>
        <end position="236"/>
    </location>
</feature>
<comment type="caution">
    <text evidence="6">The sequence shown here is derived from an EMBL/GenBank/DDBJ whole genome shotgun (WGS) entry which is preliminary data.</text>
</comment>
<keyword evidence="4" id="KW-0689">Ribosomal protein</keyword>
<comment type="subunit">
    <text evidence="2 4">Interacts with the 40S ribosomal subunit.</text>
</comment>
<evidence type="ECO:0000256" key="3">
    <source>
        <dbReference type="ARBA" id="ARBA00020058"/>
    </source>
</evidence>
<dbReference type="InterPro" id="IPR001950">
    <property type="entry name" value="SUI1"/>
</dbReference>
<keyword evidence="4" id="KW-0687">Ribonucleoprotein</keyword>
<dbReference type="PANTHER" id="PTHR12789">
    <property type="entry name" value="DENSITY-REGULATED PROTEIN HOMOLOG"/>
    <property type="match status" value="1"/>
</dbReference>
<dbReference type="InterPro" id="IPR005873">
    <property type="entry name" value="DENR_eukaryotes"/>
</dbReference>
<protein>
    <recommendedName>
        <fullName evidence="3 4">Translation machinery-associated protein 22</fullName>
    </recommendedName>
</protein>
<dbReference type="InterPro" id="IPR048517">
    <property type="entry name" value="DENR_N"/>
</dbReference>
<dbReference type="InterPro" id="IPR046447">
    <property type="entry name" value="DENR_C"/>
</dbReference>
<dbReference type="InterPro" id="IPR036877">
    <property type="entry name" value="SUI1_dom_sf"/>
</dbReference>
<keyword evidence="7" id="KW-1185">Reference proteome</keyword>
<gene>
    <name evidence="6" type="ORF">CKAH01_12513</name>
</gene>
<dbReference type="EMBL" id="VYYT01000029">
    <property type="protein sequence ID" value="KAK2776299.1"/>
    <property type="molecule type" value="Genomic_DNA"/>
</dbReference>
<accession>A0AAE0DF51</accession>
<dbReference type="CDD" id="cd11607">
    <property type="entry name" value="DENR_C"/>
    <property type="match status" value="1"/>
</dbReference>
<evidence type="ECO:0000256" key="1">
    <source>
        <dbReference type="ARBA" id="ARBA00007514"/>
    </source>
</evidence>
<evidence type="ECO:0000259" key="5">
    <source>
        <dbReference type="PROSITE" id="PS50296"/>
    </source>
</evidence>
<dbReference type="PANTHER" id="PTHR12789:SF0">
    <property type="entry name" value="DENSITY-REGULATED PROTEIN"/>
    <property type="match status" value="1"/>
</dbReference>
<organism evidence="6 7">
    <name type="scientific">Colletotrichum kahawae</name>
    <name type="common">Coffee berry disease fungus</name>
    <dbReference type="NCBI Taxonomy" id="34407"/>
    <lineage>
        <taxon>Eukaryota</taxon>
        <taxon>Fungi</taxon>
        <taxon>Dikarya</taxon>
        <taxon>Ascomycota</taxon>
        <taxon>Pezizomycotina</taxon>
        <taxon>Sordariomycetes</taxon>
        <taxon>Hypocreomycetidae</taxon>
        <taxon>Glomerellales</taxon>
        <taxon>Glomerellaceae</taxon>
        <taxon>Colletotrichum</taxon>
        <taxon>Colletotrichum gloeosporioides species complex</taxon>
    </lineage>
</organism>
<dbReference type="InterPro" id="IPR050318">
    <property type="entry name" value="DENR/SUI1_TIF"/>
</dbReference>
<comment type="similarity">
    <text evidence="1 4">Belongs to the DENR family.</text>
</comment>
<evidence type="ECO:0000313" key="7">
    <source>
        <dbReference type="Proteomes" id="UP001281614"/>
    </source>
</evidence>
<dbReference type="AlphaFoldDB" id="A0AAE0DF51"/>
<name>A0AAE0DF51_COLKA</name>
<dbReference type="GO" id="GO:0001731">
    <property type="term" value="P:formation of translation preinitiation complex"/>
    <property type="evidence" value="ECO:0007669"/>
    <property type="project" value="TreeGrafter"/>
</dbReference>